<dbReference type="InterPro" id="IPR008538">
    <property type="entry name" value="Uma2"/>
</dbReference>
<reference evidence="2 3" key="1">
    <citation type="submission" date="2023-03" db="EMBL/GenBank/DDBJ databases">
        <title>Paludisphaera mucosa sp. nov. a novel planctomycete from northern fen.</title>
        <authorList>
            <person name="Ivanova A."/>
        </authorList>
    </citation>
    <scope>NUCLEOTIDE SEQUENCE [LARGE SCALE GENOMIC DNA]</scope>
    <source>
        <strain evidence="2 3">Pla2</strain>
    </source>
</reference>
<keyword evidence="2" id="KW-0255">Endonuclease</keyword>
<name>A0ABT6FK46_9BACT</name>
<dbReference type="PANTHER" id="PTHR35400">
    <property type="entry name" value="SLR1083 PROTEIN"/>
    <property type="match status" value="1"/>
</dbReference>
<dbReference type="InterPro" id="IPR011335">
    <property type="entry name" value="Restrct_endonuc-II-like"/>
</dbReference>
<dbReference type="GO" id="GO:0004519">
    <property type="term" value="F:endonuclease activity"/>
    <property type="evidence" value="ECO:0007669"/>
    <property type="project" value="UniProtKB-KW"/>
</dbReference>
<evidence type="ECO:0000313" key="2">
    <source>
        <dbReference type="EMBL" id="MDG3007950.1"/>
    </source>
</evidence>
<proteinExistence type="predicted"/>
<dbReference type="Proteomes" id="UP001216907">
    <property type="component" value="Unassembled WGS sequence"/>
</dbReference>
<feature type="domain" description="Putative restriction endonuclease" evidence="1">
    <location>
        <begin position="25"/>
        <end position="173"/>
    </location>
</feature>
<gene>
    <name evidence="2" type="ORF">PZE19_29655</name>
</gene>
<sequence>MTPPGAIIDISPQLASRLSRLSVAQYDRLIAADAILDAEKVELIEGLLVAKTGRNRPRIQAGKLGFAALLRIVPDGWRVAKEDPITASDWSKPEPDLAVIRGEIGDYARRDLTTLDVGLVVEIAESSLAVDRDVMGRLYAAGGIPCYWIVNLVDGLVEVYTDADPSAGYCSRREYLRDETIPIVLDGREAGVVAVEAILPGPAA</sequence>
<dbReference type="CDD" id="cd06260">
    <property type="entry name" value="DUF820-like"/>
    <property type="match status" value="1"/>
</dbReference>
<dbReference type="RefSeq" id="WP_277864218.1">
    <property type="nucleotide sequence ID" value="NZ_JARRAG010000002.1"/>
</dbReference>
<accession>A0ABT6FK46</accession>
<dbReference type="SUPFAM" id="SSF52980">
    <property type="entry name" value="Restriction endonuclease-like"/>
    <property type="match status" value="1"/>
</dbReference>
<dbReference type="Gene3D" id="3.90.1570.10">
    <property type="entry name" value="tt1808, chain A"/>
    <property type="match status" value="1"/>
</dbReference>
<evidence type="ECO:0000259" key="1">
    <source>
        <dbReference type="Pfam" id="PF05685"/>
    </source>
</evidence>
<dbReference type="Pfam" id="PF05685">
    <property type="entry name" value="Uma2"/>
    <property type="match status" value="1"/>
</dbReference>
<dbReference type="InterPro" id="IPR012296">
    <property type="entry name" value="Nuclease_put_TT1808"/>
</dbReference>
<comment type="caution">
    <text evidence="2">The sequence shown here is derived from an EMBL/GenBank/DDBJ whole genome shotgun (WGS) entry which is preliminary data.</text>
</comment>
<keyword evidence="3" id="KW-1185">Reference proteome</keyword>
<dbReference type="PANTHER" id="PTHR35400:SF1">
    <property type="entry name" value="SLR1083 PROTEIN"/>
    <property type="match status" value="1"/>
</dbReference>
<keyword evidence="2" id="KW-0378">Hydrolase</keyword>
<protein>
    <submittedName>
        <fullName evidence="2">Uma2 family endonuclease</fullName>
    </submittedName>
</protein>
<organism evidence="2 3">
    <name type="scientific">Paludisphaera mucosa</name>
    <dbReference type="NCBI Taxonomy" id="3030827"/>
    <lineage>
        <taxon>Bacteria</taxon>
        <taxon>Pseudomonadati</taxon>
        <taxon>Planctomycetota</taxon>
        <taxon>Planctomycetia</taxon>
        <taxon>Isosphaerales</taxon>
        <taxon>Isosphaeraceae</taxon>
        <taxon>Paludisphaera</taxon>
    </lineage>
</organism>
<evidence type="ECO:0000313" key="3">
    <source>
        <dbReference type="Proteomes" id="UP001216907"/>
    </source>
</evidence>
<dbReference type="EMBL" id="JARRAG010000002">
    <property type="protein sequence ID" value="MDG3007950.1"/>
    <property type="molecule type" value="Genomic_DNA"/>
</dbReference>
<keyword evidence="2" id="KW-0540">Nuclease</keyword>